<dbReference type="InterPro" id="IPR027417">
    <property type="entry name" value="P-loop_NTPase"/>
</dbReference>
<evidence type="ECO:0000313" key="1">
    <source>
        <dbReference type="EMBL" id="AYV86450.1"/>
    </source>
</evidence>
<protein>
    <submittedName>
        <fullName evidence="1">Uncharacterized protein</fullName>
    </submittedName>
</protein>
<gene>
    <name evidence="1" type="ORF">Sylvanvirus1_46</name>
</gene>
<dbReference type="EMBL" id="MK072507">
    <property type="protein sequence ID" value="AYV86450.1"/>
    <property type="molecule type" value="Genomic_DNA"/>
</dbReference>
<proteinExistence type="predicted"/>
<name>A0A3G5AH33_9VIRU</name>
<sequence>MSSVLSPISVKSTSPHVSETCVRRKCKLQDTISSSSPKKTKDSILVTPVERKRELQETIDISKKTKGCIVVTPISKTNKYSIPSCIVIDQIYIIAISGKIGSGKNYLLEQYVAPWLLKTKQLSYVSLAFADQLKLDVMEAHDHTFMDTFVTKEAVVRKRLQSYGLEKRESHGENYWVDRLHPVALLHLYRGIRVILVTDVRFGNECEYVKDTFGSRAVLIRIEAPLRVKNKLRSDYKVFQEEHPTELDEEKTKALVESISKHSSETALDDRTSWDYIVKNDVDHEVDSGSNLTSFLQSYFHL</sequence>
<organism evidence="1">
    <name type="scientific">Sylvanvirus sp</name>
    <dbReference type="NCBI Taxonomy" id="2487774"/>
    <lineage>
        <taxon>Viruses</taxon>
    </lineage>
</organism>
<reference evidence="1" key="1">
    <citation type="submission" date="2018-10" db="EMBL/GenBank/DDBJ databases">
        <title>Hidden diversity of soil giant viruses.</title>
        <authorList>
            <person name="Schulz F."/>
            <person name="Alteio L."/>
            <person name="Goudeau D."/>
            <person name="Ryan E.M."/>
            <person name="Malmstrom R.R."/>
            <person name="Blanchard J."/>
            <person name="Woyke T."/>
        </authorList>
    </citation>
    <scope>NUCLEOTIDE SEQUENCE</scope>
    <source>
        <strain evidence="1">SYV1</strain>
    </source>
</reference>
<accession>A0A3G5AH33</accession>
<dbReference type="Gene3D" id="3.40.50.300">
    <property type="entry name" value="P-loop containing nucleotide triphosphate hydrolases"/>
    <property type="match status" value="1"/>
</dbReference>